<feature type="region of interest" description="Disordered" evidence="1">
    <location>
        <begin position="1"/>
        <end position="22"/>
    </location>
</feature>
<name>A0A7U2HWJ1_PHANO</name>
<dbReference type="KEGG" id="pno:SNOG_07974"/>
<dbReference type="RefSeq" id="XP_001798300.1">
    <property type="nucleotide sequence ID" value="XM_001798248.1"/>
</dbReference>
<accession>A0A7U2HWJ1</accession>
<dbReference type="EMBL" id="CP069024">
    <property type="protein sequence ID" value="QRC92984.1"/>
    <property type="molecule type" value="Genomic_DNA"/>
</dbReference>
<evidence type="ECO:0000256" key="1">
    <source>
        <dbReference type="SAM" id="MobiDB-lite"/>
    </source>
</evidence>
<feature type="region of interest" description="Disordered" evidence="1">
    <location>
        <begin position="86"/>
        <end position="204"/>
    </location>
</feature>
<reference evidence="3" key="1">
    <citation type="journal article" date="2021" name="BMC Genomics">
        <title>Chromosome-level genome assembly and manually-curated proteome of model necrotroph Parastagonospora nodorum Sn15 reveals a genome-wide trove of candidate effector homologs, and redundancy of virulence-related functions within an accessory chromosome.</title>
        <authorList>
            <person name="Bertazzoni S."/>
            <person name="Jones D.A.B."/>
            <person name="Phan H.T."/>
            <person name="Tan K.-C."/>
            <person name="Hane J.K."/>
        </authorList>
    </citation>
    <scope>NUCLEOTIDE SEQUENCE [LARGE SCALE GENOMIC DNA]</scope>
    <source>
        <strain evidence="3">SN15 / ATCC MYA-4574 / FGSC 10173)</strain>
    </source>
</reference>
<feature type="compositionally biased region" description="Polar residues" evidence="1">
    <location>
        <begin position="157"/>
        <end position="169"/>
    </location>
</feature>
<feature type="compositionally biased region" description="Basic and acidic residues" evidence="1">
    <location>
        <begin position="86"/>
        <end position="95"/>
    </location>
</feature>
<gene>
    <name evidence="2" type="ORF">JI435_079740</name>
</gene>
<proteinExistence type="predicted"/>
<feature type="region of interest" description="Disordered" evidence="1">
    <location>
        <begin position="49"/>
        <end position="72"/>
    </location>
</feature>
<protein>
    <submittedName>
        <fullName evidence="2">Uncharacterized protein</fullName>
    </submittedName>
</protein>
<organism evidence="2 3">
    <name type="scientific">Phaeosphaeria nodorum (strain SN15 / ATCC MYA-4574 / FGSC 10173)</name>
    <name type="common">Glume blotch fungus</name>
    <name type="synonym">Parastagonospora nodorum</name>
    <dbReference type="NCBI Taxonomy" id="321614"/>
    <lineage>
        <taxon>Eukaryota</taxon>
        <taxon>Fungi</taxon>
        <taxon>Dikarya</taxon>
        <taxon>Ascomycota</taxon>
        <taxon>Pezizomycotina</taxon>
        <taxon>Dothideomycetes</taxon>
        <taxon>Pleosporomycetidae</taxon>
        <taxon>Pleosporales</taxon>
        <taxon>Pleosporineae</taxon>
        <taxon>Phaeosphaeriaceae</taxon>
        <taxon>Parastagonospora</taxon>
    </lineage>
</organism>
<keyword evidence="3" id="KW-1185">Reference proteome</keyword>
<dbReference type="Proteomes" id="UP000663193">
    <property type="component" value="Chromosome 2"/>
</dbReference>
<feature type="compositionally biased region" description="Polar residues" evidence="1">
    <location>
        <begin position="186"/>
        <end position="199"/>
    </location>
</feature>
<evidence type="ECO:0000313" key="3">
    <source>
        <dbReference type="Proteomes" id="UP000663193"/>
    </source>
</evidence>
<sequence>MSRHEESSCRSGGKGKAPVNSLDRLARTSSGAPEVLAMANQFAALNTGNLHSRPLQPLPAGTPTPAPAPNETTTLVGQLHFAEVRRPQAFDHEARPPPVVAETERRSNISSLARLFKKRPKPKDPPSKPHPKSRNTGNAEEESEKEDGIVGLLNPPGANTQRASFATNASKKDSGTGIKPPRTVAPGQTTRAGVNSINPPNRVMSPGIAEEYVVATRTLGVPDVAPPRRSQTPIISRRRGRAYSAQYLERFQEPFEDA</sequence>
<feature type="compositionally biased region" description="Pro residues" evidence="1">
    <location>
        <begin position="56"/>
        <end position="68"/>
    </location>
</feature>
<evidence type="ECO:0000313" key="2">
    <source>
        <dbReference type="EMBL" id="QRC92984.1"/>
    </source>
</evidence>
<dbReference type="VEuPathDB" id="FungiDB:JI435_079740"/>
<dbReference type="AlphaFoldDB" id="A0A7U2HWJ1"/>